<dbReference type="PANTHER" id="PTHR34075:SF5">
    <property type="entry name" value="BLR3430 PROTEIN"/>
    <property type="match status" value="1"/>
</dbReference>
<dbReference type="InterPro" id="IPR012340">
    <property type="entry name" value="NA-bd_OB-fold"/>
</dbReference>
<evidence type="ECO:0000259" key="1">
    <source>
        <dbReference type="Pfam" id="PF01796"/>
    </source>
</evidence>
<dbReference type="Pfam" id="PF01796">
    <property type="entry name" value="OB_ChsH2_C"/>
    <property type="match status" value="1"/>
</dbReference>
<dbReference type="SUPFAM" id="SSF50249">
    <property type="entry name" value="Nucleic acid-binding proteins"/>
    <property type="match status" value="1"/>
</dbReference>
<dbReference type="Gene3D" id="6.10.30.10">
    <property type="match status" value="1"/>
</dbReference>
<dbReference type="InterPro" id="IPR022002">
    <property type="entry name" value="ChsH2_Znr"/>
</dbReference>
<organism evidence="3 4">
    <name type="scientific">Actinomadura syzygii</name>
    <dbReference type="NCBI Taxonomy" id="1427538"/>
    <lineage>
        <taxon>Bacteria</taxon>
        <taxon>Bacillati</taxon>
        <taxon>Actinomycetota</taxon>
        <taxon>Actinomycetes</taxon>
        <taxon>Streptosporangiales</taxon>
        <taxon>Thermomonosporaceae</taxon>
        <taxon>Actinomadura</taxon>
    </lineage>
</organism>
<keyword evidence="4" id="KW-1185">Reference proteome</keyword>
<dbReference type="Pfam" id="PF12172">
    <property type="entry name" value="zf-ChsH2"/>
    <property type="match status" value="1"/>
</dbReference>
<accession>A0A5D0U535</accession>
<dbReference type="InterPro" id="IPR052513">
    <property type="entry name" value="Thioester_dehydratase-like"/>
</dbReference>
<evidence type="ECO:0000313" key="3">
    <source>
        <dbReference type="EMBL" id="TYC13177.1"/>
    </source>
</evidence>
<dbReference type="EMBL" id="VSFF01000008">
    <property type="protein sequence ID" value="TYC13177.1"/>
    <property type="molecule type" value="Genomic_DNA"/>
</dbReference>
<dbReference type="PANTHER" id="PTHR34075">
    <property type="entry name" value="BLR3430 PROTEIN"/>
    <property type="match status" value="1"/>
</dbReference>
<dbReference type="OrthoDB" id="7470921at2"/>
<dbReference type="InterPro" id="IPR002878">
    <property type="entry name" value="ChsH2_C"/>
</dbReference>
<sequence>MSPARVFEVVAAPALATPVPEIAPELAEFWTATTEGRFLVRRCAACGEAHWYPRMVCPFCHSTDTGWEDASGRGTVYTFSVVRRGAGDYAAAPYVLAYVELAEGPRMMTNIVDCDVESVRVGQEVEVVFHRASADAALPRFRPVTA</sequence>
<name>A0A5D0U535_9ACTN</name>
<comment type="caution">
    <text evidence="3">The sequence shown here is derived from an EMBL/GenBank/DDBJ whole genome shotgun (WGS) entry which is preliminary data.</text>
</comment>
<protein>
    <submittedName>
        <fullName evidence="3">Zn-ribbon domain-containing OB-fold protein</fullName>
    </submittedName>
</protein>
<dbReference type="AlphaFoldDB" id="A0A5D0U535"/>
<feature type="domain" description="ChsH2 rubredoxin-like zinc ribbon" evidence="2">
    <location>
        <begin position="30"/>
        <end position="64"/>
    </location>
</feature>
<reference evidence="3 4" key="1">
    <citation type="submission" date="2019-08" db="EMBL/GenBank/DDBJ databases">
        <title>Actinomadura sp. nov. CYP1-5 isolated from mountain soil.</title>
        <authorList>
            <person name="Songsumanus A."/>
            <person name="Kuncharoen N."/>
            <person name="Kudo T."/>
            <person name="Yuki M."/>
            <person name="Igarashi Y."/>
            <person name="Tanasupawat S."/>
        </authorList>
    </citation>
    <scope>NUCLEOTIDE SEQUENCE [LARGE SCALE GENOMIC DNA]</scope>
    <source>
        <strain evidence="3 4">GKU157</strain>
    </source>
</reference>
<evidence type="ECO:0000313" key="4">
    <source>
        <dbReference type="Proteomes" id="UP000322634"/>
    </source>
</evidence>
<dbReference type="RefSeq" id="WP_148351871.1">
    <property type="nucleotide sequence ID" value="NZ_JBHSBF010000034.1"/>
</dbReference>
<gene>
    <name evidence="3" type="ORF">FXF65_21995</name>
</gene>
<dbReference type="Proteomes" id="UP000322634">
    <property type="component" value="Unassembled WGS sequence"/>
</dbReference>
<feature type="domain" description="ChsH2 C-terminal OB-fold" evidence="1">
    <location>
        <begin position="67"/>
        <end position="130"/>
    </location>
</feature>
<evidence type="ECO:0000259" key="2">
    <source>
        <dbReference type="Pfam" id="PF12172"/>
    </source>
</evidence>
<proteinExistence type="predicted"/>